<proteinExistence type="predicted"/>
<dbReference type="InterPro" id="IPR001667">
    <property type="entry name" value="DDH_dom"/>
</dbReference>
<feature type="domain" description="DDH" evidence="1">
    <location>
        <begin position="25"/>
        <end position="165"/>
    </location>
</feature>
<dbReference type="SUPFAM" id="SSF64182">
    <property type="entry name" value="DHH phosphoesterases"/>
    <property type="match status" value="1"/>
</dbReference>
<dbReference type="RefSeq" id="WP_308984836.1">
    <property type="nucleotide sequence ID" value="NZ_JARXIC010000010.1"/>
</dbReference>
<organism evidence="3 4">
    <name type="scientific">Thalassobacterium sedimentorum</name>
    <dbReference type="NCBI Taxonomy" id="3041258"/>
    <lineage>
        <taxon>Bacteria</taxon>
        <taxon>Pseudomonadati</taxon>
        <taxon>Verrucomicrobiota</taxon>
        <taxon>Opitutia</taxon>
        <taxon>Puniceicoccales</taxon>
        <taxon>Coraliomargaritaceae</taxon>
        <taxon>Thalassobacterium</taxon>
    </lineage>
</organism>
<sequence>MKDNQFYPEDSARFAAAIEVLRGQKVAVLGHQRPDGDCIGSTVALVRVLRTLGIDAVGLNRDAIPATLKAFVGDTPMFLAEDFTPAGHVAVSVDCADFKRVGERLNELFPTVALNVDHHISNKLYGSENLVIATACATAEILAGFYLDNGYEIDAVTAQALYVGIATDTGQFRFPSTTPDTFEIARRLCECGANPSAAAHELYERESFAKIKLLQHFLNSLSMEFNNRVCVGLIQDGVYEECGATIDDSEGLVDYARSIDGVEIGVLIEDCAGALKGSLRAKDPKQRVDQIAKQFGGGGHACAAGLNVAKSSIKEFYPQLMAAIGAHLSTID</sequence>
<reference evidence="3 4" key="1">
    <citation type="submission" date="2023-04" db="EMBL/GenBank/DDBJ databases">
        <title>A novel bacteria isolated from coastal sediment.</title>
        <authorList>
            <person name="Liu X.-J."/>
            <person name="Du Z.-J."/>
        </authorList>
    </citation>
    <scope>NUCLEOTIDE SEQUENCE [LARGE SCALE GENOMIC DNA]</scope>
    <source>
        <strain evidence="3 4">SDUM461004</strain>
    </source>
</reference>
<name>A0ABU1AKU1_9BACT</name>
<dbReference type="Gene3D" id="3.10.310.30">
    <property type="match status" value="1"/>
</dbReference>
<feature type="domain" description="DHHA1" evidence="2">
    <location>
        <begin position="243"/>
        <end position="316"/>
    </location>
</feature>
<keyword evidence="4" id="KW-1185">Reference proteome</keyword>
<dbReference type="InterPro" id="IPR038763">
    <property type="entry name" value="DHH_sf"/>
</dbReference>
<evidence type="ECO:0000313" key="4">
    <source>
        <dbReference type="Proteomes" id="UP001243717"/>
    </source>
</evidence>
<accession>A0ABU1AKU1</accession>
<dbReference type="EMBL" id="JARXIC010000010">
    <property type="protein sequence ID" value="MDQ8194361.1"/>
    <property type="molecule type" value="Genomic_DNA"/>
</dbReference>
<protein>
    <submittedName>
        <fullName evidence="3">DHH family phosphoesterase</fullName>
    </submittedName>
</protein>
<evidence type="ECO:0000313" key="3">
    <source>
        <dbReference type="EMBL" id="MDQ8194361.1"/>
    </source>
</evidence>
<evidence type="ECO:0000259" key="2">
    <source>
        <dbReference type="Pfam" id="PF02272"/>
    </source>
</evidence>
<dbReference type="InterPro" id="IPR051319">
    <property type="entry name" value="Oligoribo/pAp-PDE_c-di-AMP_PDE"/>
</dbReference>
<dbReference type="PANTHER" id="PTHR47618">
    <property type="entry name" value="BIFUNCTIONAL OLIGORIBONUCLEASE AND PAP PHOSPHATASE NRNA"/>
    <property type="match status" value="1"/>
</dbReference>
<dbReference type="Gene3D" id="3.90.1640.10">
    <property type="entry name" value="inorganic pyrophosphatase (n-terminal core)"/>
    <property type="match status" value="1"/>
</dbReference>
<dbReference type="PANTHER" id="PTHR47618:SF1">
    <property type="entry name" value="BIFUNCTIONAL OLIGORIBONUCLEASE AND PAP PHOSPHATASE NRNA"/>
    <property type="match status" value="1"/>
</dbReference>
<dbReference type="Proteomes" id="UP001243717">
    <property type="component" value="Unassembled WGS sequence"/>
</dbReference>
<gene>
    <name evidence="3" type="ORF">QEH59_07985</name>
</gene>
<dbReference type="Pfam" id="PF01368">
    <property type="entry name" value="DHH"/>
    <property type="match status" value="1"/>
</dbReference>
<evidence type="ECO:0000259" key="1">
    <source>
        <dbReference type="Pfam" id="PF01368"/>
    </source>
</evidence>
<comment type="caution">
    <text evidence="3">The sequence shown here is derived from an EMBL/GenBank/DDBJ whole genome shotgun (WGS) entry which is preliminary data.</text>
</comment>
<dbReference type="InterPro" id="IPR003156">
    <property type="entry name" value="DHHA1_dom"/>
</dbReference>
<dbReference type="Pfam" id="PF02272">
    <property type="entry name" value="DHHA1"/>
    <property type="match status" value="1"/>
</dbReference>